<dbReference type="Gene3D" id="3.40.109.10">
    <property type="entry name" value="NADH Oxidase"/>
    <property type="match status" value="1"/>
</dbReference>
<evidence type="ECO:0000313" key="5">
    <source>
        <dbReference type="Proteomes" id="UP000199630"/>
    </source>
</evidence>
<dbReference type="SUPFAM" id="SSF55469">
    <property type="entry name" value="FMN-dependent nitroreductase-like"/>
    <property type="match status" value="1"/>
</dbReference>
<organism evidence="4 5">
    <name type="scientific">Celeribacter neptunius</name>
    <dbReference type="NCBI Taxonomy" id="588602"/>
    <lineage>
        <taxon>Bacteria</taxon>
        <taxon>Pseudomonadati</taxon>
        <taxon>Pseudomonadota</taxon>
        <taxon>Alphaproteobacteria</taxon>
        <taxon>Rhodobacterales</taxon>
        <taxon>Roseobacteraceae</taxon>
        <taxon>Celeribacter</taxon>
    </lineage>
</organism>
<comment type="similarity">
    <text evidence="1">Belongs to the nitroreductase family.</text>
</comment>
<name>A0A1I3XWP7_9RHOB</name>
<dbReference type="GO" id="GO:0016491">
    <property type="term" value="F:oxidoreductase activity"/>
    <property type="evidence" value="ECO:0007669"/>
    <property type="project" value="UniProtKB-KW"/>
</dbReference>
<feature type="domain" description="Nitroreductase" evidence="3">
    <location>
        <begin position="187"/>
        <end position="243"/>
    </location>
</feature>
<evidence type="ECO:0000259" key="3">
    <source>
        <dbReference type="Pfam" id="PF00881"/>
    </source>
</evidence>
<accession>A0A1I3XWP7</accession>
<protein>
    <submittedName>
        <fullName evidence="4">Nitroreductase</fullName>
    </submittedName>
</protein>
<reference evidence="5" key="1">
    <citation type="submission" date="2016-10" db="EMBL/GenBank/DDBJ databases">
        <authorList>
            <person name="Varghese N."/>
            <person name="Submissions S."/>
        </authorList>
    </citation>
    <scope>NUCLEOTIDE SEQUENCE [LARGE SCALE GENOMIC DNA]</scope>
    <source>
        <strain evidence="5">DSM 26471</strain>
    </source>
</reference>
<dbReference type="InterPro" id="IPR029479">
    <property type="entry name" value="Nitroreductase"/>
</dbReference>
<dbReference type="EMBL" id="FORH01000011">
    <property type="protein sequence ID" value="SFK23922.1"/>
    <property type="molecule type" value="Genomic_DNA"/>
</dbReference>
<gene>
    <name evidence="4" type="ORF">SAMN04487991_4184</name>
</gene>
<keyword evidence="2" id="KW-0560">Oxidoreductase</keyword>
<evidence type="ECO:0000256" key="1">
    <source>
        <dbReference type="ARBA" id="ARBA00007118"/>
    </source>
</evidence>
<sequence>MTRTMTQAQNSHKSGKEAGRAIRSGRIGFWQKFRLLQRVVTNYAYDARRFRRHAYLYEARRREQLCARVLADAHFLEYGMALRNARPGFGVQRAVRLARDLCQLHDMDAQDGRGAEKSKSMMAIGRSVLSSYLEFNAQTQQGDLDEVRARAHLLQQHVTTENPAGTRTVTREAIQSASEIDFAGFAAARHSVRQFIPGAEPVEEIRRAVSIARTAPSSCNRQTCRVHAFTQPELMERVRKHQAGNRTFGHELSGLLVIASDLHNWETVGERYQPWIDGGLFAMTLLYGLHAQGLGTCMLNWSVEKTQDKLLRAELGLGDEHLVIAMIGIGWLPDRFSVCASHRLECDDILQLNQIDKSPPH</sequence>
<keyword evidence="5" id="KW-1185">Reference proteome</keyword>
<dbReference type="AlphaFoldDB" id="A0A1I3XWP7"/>
<evidence type="ECO:0000313" key="4">
    <source>
        <dbReference type="EMBL" id="SFK23922.1"/>
    </source>
</evidence>
<evidence type="ECO:0000256" key="2">
    <source>
        <dbReference type="ARBA" id="ARBA00023002"/>
    </source>
</evidence>
<proteinExistence type="inferred from homology"/>
<dbReference type="STRING" id="588602.SAMN04487991_4184"/>
<dbReference type="OrthoDB" id="9802510at2"/>
<dbReference type="PANTHER" id="PTHR43673:SF10">
    <property type="entry name" value="NADH DEHYDROGENASE_NAD(P)H NITROREDUCTASE XCC3605-RELATED"/>
    <property type="match status" value="1"/>
</dbReference>
<dbReference type="PANTHER" id="PTHR43673">
    <property type="entry name" value="NAD(P)H NITROREDUCTASE YDGI-RELATED"/>
    <property type="match status" value="1"/>
</dbReference>
<dbReference type="Pfam" id="PF00881">
    <property type="entry name" value="Nitroreductase"/>
    <property type="match status" value="1"/>
</dbReference>
<dbReference type="InterPro" id="IPR000415">
    <property type="entry name" value="Nitroreductase-like"/>
</dbReference>
<dbReference type="Proteomes" id="UP000199630">
    <property type="component" value="Unassembled WGS sequence"/>
</dbReference>